<evidence type="ECO:0000313" key="11">
    <source>
        <dbReference type="EMBL" id="SBS35525.1"/>
    </source>
</evidence>
<evidence type="ECO:0000313" key="12">
    <source>
        <dbReference type="Proteomes" id="UP000092544"/>
    </source>
</evidence>
<keyword evidence="7" id="KW-0869">Chloride channel</keyword>
<keyword evidence="6 10" id="KW-0472">Membrane</keyword>
<feature type="transmembrane region" description="Helical" evidence="10">
    <location>
        <begin position="302"/>
        <end position="322"/>
    </location>
</feature>
<feature type="transmembrane region" description="Helical" evidence="10">
    <location>
        <begin position="361"/>
        <end position="380"/>
    </location>
</feature>
<dbReference type="PANTHER" id="PTHR43427">
    <property type="entry name" value="CHLORIDE CHANNEL PROTEIN CLC-E"/>
    <property type="match status" value="1"/>
</dbReference>
<proteinExistence type="predicted"/>
<dbReference type="InterPro" id="IPR001807">
    <property type="entry name" value="ClC"/>
</dbReference>
<dbReference type="PRINTS" id="PR00762">
    <property type="entry name" value="CLCHANNEL"/>
</dbReference>
<dbReference type="PANTHER" id="PTHR43427:SF6">
    <property type="entry name" value="CHLORIDE CHANNEL PROTEIN CLC-E"/>
    <property type="match status" value="1"/>
</dbReference>
<feature type="transmembrane region" description="Helical" evidence="10">
    <location>
        <begin position="199"/>
        <end position="220"/>
    </location>
</feature>
<keyword evidence="2" id="KW-0813">Transport</keyword>
<keyword evidence="3 10" id="KW-0812">Transmembrane</keyword>
<evidence type="ECO:0000256" key="8">
    <source>
        <dbReference type="ARBA" id="ARBA00023214"/>
    </source>
</evidence>
<evidence type="ECO:0000256" key="3">
    <source>
        <dbReference type="ARBA" id="ARBA00022692"/>
    </source>
</evidence>
<dbReference type="EMBL" id="FLOB01000010">
    <property type="protein sequence ID" value="SBS35525.1"/>
    <property type="molecule type" value="Genomic_DNA"/>
</dbReference>
<dbReference type="STRING" id="1792290.MSP8886_03395"/>
<comment type="subcellular location">
    <subcellularLocation>
        <location evidence="1">Membrane</location>
        <topology evidence="1">Multi-pass membrane protein</topology>
    </subcellularLocation>
</comment>
<dbReference type="Gene3D" id="1.10.3080.10">
    <property type="entry name" value="Clc chloride channel"/>
    <property type="match status" value="1"/>
</dbReference>
<dbReference type="GO" id="GO:0034707">
    <property type="term" value="C:chloride channel complex"/>
    <property type="evidence" value="ECO:0007669"/>
    <property type="project" value="UniProtKB-KW"/>
</dbReference>
<evidence type="ECO:0000256" key="5">
    <source>
        <dbReference type="ARBA" id="ARBA00023065"/>
    </source>
</evidence>
<keyword evidence="9" id="KW-0407">Ion channel</keyword>
<evidence type="ECO:0000256" key="1">
    <source>
        <dbReference type="ARBA" id="ARBA00004141"/>
    </source>
</evidence>
<feature type="transmembrane region" description="Helical" evidence="10">
    <location>
        <begin position="71"/>
        <end position="94"/>
    </location>
</feature>
<dbReference type="InterPro" id="IPR050368">
    <property type="entry name" value="ClC-type_chloride_channel"/>
</dbReference>
<sequence>MVLLYWLVQWPAEHFMFGGEDGFAAMPDWQRALLPIISCFVLVVFFIWLPAKYHKLGIPYVIERLNYHQGVLPVVNGIVQFFSVAIALAGGLSIGKEGPAVHIGATFGSLLAQRNRLPQFGVETLLACGVSGAIAASFQTPLGGVLFAFEVIFLEYRVQYVLPVLLSSVVGMLVSQYFLGALSVFRVSDFSATLLNLDLLLACLTLVLSIVVLALLFNRVQKILWPLSRLPIWTRFSLVAMVTSLAAYYLPEILGGGYDPLVKALSGETLMYSLLVFLVAKTLLTSFTIGLGIPGGMIGPTLIIGGVAGVQVASVFGAGMGIHHELALFALLGMAGMMAACFQAPLTALITVVEMTHSSEAIVPALFVIVLACLIMRLIFQEESVFVSRLHFAGLSHTLNPFKHHLMLHSVQPVSEEVVVLPAYASPEEVKDLGASTLDFAAFRVDDNWRIARRAHMVEALEALNQGPQPWLVAEGDHILMNLFEAVESTSIDKLEDPDSLASVADWFHQTQASDVLVVFSKSQQVSVISRRAMDQFLFKDR</sequence>
<feature type="transmembrane region" description="Helical" evidence="10">
    <location>
        <begin position="124"/>
        <end position="148"/>
    </location>
</feature>
<evidence type="ECO:0000256" key="9">
    <source>
        <dbReference type="ARBA" id="ARBA00023303"/>
    </source>
</evidence>
<keyword evidence="4 10" id="KW-1133">Transmembrane helix</keyword>
<keyword evidence="8" id="KW-0868">Chloride</keyword>
<dbReference type="InterPro" id="IPR014743">
    <property type="entry name" value="Cl-channel_core"/>
</dbReference>
<dbReference type="AlphaFoldDB" id="A0A1A8TRI2"/>
<feature type="transmembrane region" description="Helical" evidence="10">
    <location>
        <begin position="160"/>
        <end position="179"/>
    </location>
</feature>
<feature type="transmembrane region" description="Helical" evidence="10">
    <location>
        <begin position="232"/>
        <end position="250"/>
    </location>
</feature>
<protein>
    <submittedName>
        <fullName evidence="11">H(+)/Cl(-) exchange transporter ClcA</fullName>
    </submittedName>
</protein>
<feature type="transmembrane region" description="Helical" evidence="10">
    <location>
        <begin position="270"/>
        <end position="290"/>
    </location>
</feature>
<keyword evidence="12" id="KW-1185">Reference proteome</keyword>
<reference evidence="11 12" key="1">
    <citation type="submission" date="2016-06" db="EMBL/GenBank/DDBJ databases">
        <authorList>
            <person name="Kjaerup R.B."/>
            <person name="Dalgaard T.S."/>
            <person name="Juul-Madsen H.R."/>
        </authorList>
    </citation>
    <scope>NUCLEOTIDE SEQUENCE [LARGE SCALE GENOMIC DNA]</scope>
    <source>
        <strain evidence="11 12">CECT 8886</strain>
    </source>
</reference>
<name>A0A1A8TRI2_9GAMM</name>
<dbReference type="Proteomes" id="UP000092544">
    <property type="component" value="Unassembled WGS sequence"/>
</dbReference>
<organism evidence="11 12">
    <name type="scientific">Marinomonas spartinae</name>
    <dbReference type="NCBI Taxonomy" id="1792290"/>
    <lineage>
        <taxon>Bacteria</taxon>
        <taxon>Pseudomonadati</taxon>
        <taxon>Pseudomonadota</taxon>
        <taxon>Gammaproteobacteria</taxon>
        <taxon>Oceanospirillales</taxon>
        <taxon>Oceanospirillaceae</taxon>
        <taxon>Marinomonas</taxon>
    </lineage>
</organism>
<accession>A0A1A8TRI2</accession>
<dbReference type="Pfam" id="PF00654">
    <property type="entry name" value="Voltage_CLC"/>
    <property type="match status" value="1"/>
</dbReference>
<dbReference type="GO" id="GO:0005254">
    <property type="term" value="F:chloride channel activity"/>
    <property type="evidence" value="ECO:0007669"/>
    <property type="project" value="UniProtKB-KW"/>
</dbReference>
<feature type="transmembrane region" description="Helical" evidence="10">
    <location>
        <begin position="32"/>
        <end position="51"/>
    </location>
</feature>
<dbReference type="CDD" id="cd00400">
    <property type="entry name" value="Voltage_gated_ClC"/>
    <property type="match status" value="1"/>
</dbReference>
<keyword evidence="5" id="KW-0406">Ion transport</keyword>
<evidence type="ECO:0000256" key="7">
    <source>
        <dbReference type="ARBA" id="ARBA00023173"/>
    </source>
</evidence>
<evidence type="ECO:0000256" key="2">
    <source>
        <dbReference type="ARBA" id="ARBA00022448"/>
    </source>
</evidence>
<dbReference type="SUPFAM" id="SSF81340">
    <property type="entry name" value="Clc chloride channel"/>
    <property type="match status" value="1"/>
</dbReference>
<evidence type="ECO:0000256" key="4">
    <source>
        <dbReference type="ARBA" id="ARBA00022989"/>
    </source>
</evidence>
<feature type="transmembrane region" description="Helical" evidence="10">
    <location>
        <begin position="328"/>
        <end position="349"/>
    </location>
</feature>
<gene>
    <name evidence="11" type="primary">clcA</name>
    <name evidence="11" type="ORF">MSP8886_03395</name>
</gene>
<evidence type="ECO:0000256" key="10">
    <source>
        <dbReference type="SAM" id="Phobius"/>
    </source>
</evidence>
<evidence type="ECO:0000256" key="6">
    <source>
        <dbReference type="ARBA" id="ARBA00023136"/>
    </source>
</evidence>